<organism evidence="1 2">
    <name type="scientific">Streptomyces glebosus</name>
    <dbReference type="NCBI Taxonomy" id="249580"/>
    <lineage>
        <taxon>Bacteria</taxon>
        <taxon>Bacillati</taxon>
        <taxon>Actinomycetota</taxon>
        <taxon>Actinomycetes</taxon>
        <taxon>Kitasatosporales</taxon>
        <taxon>Streptomycetaceae</taxon>
        <taxon>Streptomyces</taxon>
    </lineage>
</organism>
<dbReference type="RefSeq" id="WP_190143395.1">
    <property type="nucleotide sequence ID" value="NZ_BNCA01000012.1"/>
</dbReference>
<comment type="caution">
    <text evidence="1">The sequence shown here is derived from an EMBL/GenBank/DDBJ whole genome shotgun (WGS) entry which is preliminary data.</text>
</comment>
<name>A0A640SRH8_9ACTN</name>
<dbReference type="AlphaFoldDB" id="A0A640SRH8"/>
<dbReference type="EMBL" id="BLIO01000001">
    <property type="protein sequence ID" value="GFE13638.1"/>
    <property type="molecule type" value="Genomic_DNA"/>
</dbReference>
<sequence>MREGGGYIIGEKLGTGSDEVRAALSQQGRYATVRANLQVKEVNIGSGDRFVICFKPDQADRDAAIRERMVTQLNHAIEGTDKLTRSERDRLAGVLSWATSFSSKSSAAGAT</sequence>
<dbReference type="Proteomes" id="UP000430079">
    <property type="component" value="Unassembled WGS sequence"/>
</dbReference>
<proteinExistence type="predicted"/>
<evidence type="ECO:0000313" key="1">
    <source>
        <dbReference type="EMBL" id="GFE13638.1"/>
    </source>
</evidence>
<gene>
    <name evidence="1" type="ORF">Sgleb_16850</name>
</gene>
<reference evidence="1 2" key="1">
    <citation type="submission" date="2019-12" db="EMBL/GenBank/DDBJ databases">
        <title>Whole genome shotgun sequence of Streptomyces hygroscopicus subsp. glebosus NBRC 13786.</title>
        <authorList>
            <person name="Ichikawa N."/>
            <person name="Kimura A."/>
            <person name="Kitahashi Y."/>
            <person name="Komaki H."/>
            <person name="Tamura T."/>
        </authorList>
    </citation>
    <scope>NUCLEOTIDE SEQUENCE [LARGE SCALE GENOMIC DNA]</scope>
    <source>
        <strain evidence="1 2">NBRC 13786</strain>
    </source>
</reference>
<keyword evidence="2" id="KW-1185">Reference proteome</keyword>
<protein>
    <submittedName>
        <fullName evidence="1">Uncharacterized protein</fullName>
    </submittedName>
</protein>
<evidence type="ECO:0000313" key="2">
    <source>
        <dbReference type="Proteomes" id="UP000430079"/>
    </source>
</evidence>
<accession>A0A640SRH8</accession>